<gene>
    <name evidence="1" type="ORF">CEXT_169851</name>
</gene>
<dbReference type="Proteomes" id="UP001054945">
    <property type="component" value="Unassembled WGS sequence"/>
</dbReference>
<accession>A0AAV4UNC6</accession>
<reference evidence="1 2" key="1">
    <citation type="submission" date="2021-06" db="EMBL/GenBank/DDBJ databases">
        <title>Caerostris extrusa draft genome.</title>
        <authorList>
            <person name="Kono N."/>
            <person name="Arakawa K."/>
        </authorList>
    </citation>
    <scope>NUCLEOTIDE SEQUENCE [LARGE SCALE GENOMIC DNA]</scope>
</reference>
<evidence type="ECO:0000313" key="2">
    <source>
        <dbReference type="Proteomes" id="UP001054945"/>
    </source>
</evidence>
<name>A0AAV4UNC6_CAEEX</name>
<organism evidence="1 2">
    <name type="scientific">Caerostris extrusa</name>
    <name type="common">Bark spider</name>
    <name type="synonym">Caerostris bankana</name>
    <dbReference type="NCBI Taxonomy" id="172846"/>
    <lineage>
        <taxon>Eukaryota</taxon>
        <taxon>Metazoa</taxon>
        <taxon>Ecdysozoa</taxon>
        <taxon>Arthropoda</taxon>
        <taxon>Chelicerata</taxon>
        <taxon>Arachnida</taxon>
        <taxon>Araneae</taxon>
        <taxon>Araneomorphae</taxon>
        <taxon>Entelegynae</taxon>
        <taxon>Araneoidea</taxon>
        <taxon>Araneidae</taxon>
        <taxon>Caerostris</taxon>
    </lineage>
</organism>
<dbReference type="EMBL" id="BPLR01013179">
    <property type="protein sequence ID" value="GIY59221.1"/>
    <property type="molecule type" value="Genomic_DNA"/>
</dbReference>
<protein>
    <submittedName>
        <fullName evidence="1">Uncharacterized protein</fullName>
    </submittedName>
</protein>
<dbReference type="AlphaFoldDB" id="A0AAV4UNC6"/>
<evidence type="ECO:0000313" key="1">
    <source>
        <dbReference type="EMBL" id="GIY59221.1"/>
    </source>
</evidence>
<keyword evidence="2" id="KW-1185">Reference proteome</keyword>
<proteinExistence type="predicted"/>
<sequence>MYMATLNVSLYRMAENSNHFRCYGDIHFKQHFHSMKWAGAHAVAFEIKSTISMRFVGVIWITATISDASVIFASNCSSTKKQ</sequence>
<comment type="caution">
    <text evidence="1">The sequence shown here is derived from an EMBL/GenBank/DDBJ whole genome shotgun (WGS) entry which is preliminary data.</text>
</comment>